<reference evidence="2" key="1">
    <citation type="journal article" date="2019" name="Int. J. Syst. Evol. Microbiol.">
        <title>The Global Catalogue of Microorganisms (GCM) 10K type strain sequencing project: providing services to taxonomists for standard genome sequencing and annotation.</title>
        <authorList>
            <consortium name="The Broad Institute Genomics Platform"/>
            <consortium name="The Broad Institute Genome Sequencing Center for Infectious Disease"/>
            <person name="Wu L."/>
            <person name="Ma J."/>
        </authorList>
    </citation>
    <scope>NUCLEOTIDE SEQUENCE [LARGE SCALE GENOMIC DNA]</scope>
    <source>
        <strain evidence="2">CGMCC 4.5798</strain>
    </source>
</reference>
<sequence>MTIQAFTQDQVRALRTARFSERAHAIQSGLPTERVRIKFFTGAFNAFFRRNECLFNVYAGDDDTTLIGTYYQNALTEFRE</sequence>
<dbReference type="RefSeq" id="WP_379772365.1">
    <property type="nucleotide sequence ID" value="NZ_JBHSMZ010000014.1"/>
</dbReference>
<dbReference type="Proteomes" id="UP001596086">
    <property type="component" value="Unassembled WGS sequence"/>
</dbReference>
<gene>
    <name evidence="1" type="ORF">ACFPO9_16790</name>
</gene>
<accession>A0ABW0RZU2</accession>
<protein>
    <submittedName>
        <fullName evidence="1">Uncharacterized protein</fullName>
    </submittedName>
</protein>
<organism evidence="1 2">
    <name type="scientific">Massilia aerilata</name>
    <dbReference type="NCBI Taxonomy" id="453817"/>
    <lineage>
        <taxon>Bacteria</taxon>
        <taxon>Pseudomonadati</taxon>
        <taxon>Pseudomonadota</taxon>
        <taxon>Betaproteobacteria</taxon>
        <taxon>Burkholderiales</taxon>
        <taxon>Oxalobacteraceae</taxon>
        <taxon>Telluria group</taxon>
        <taxon>Massilia</taxon>
    </lineage>
</organism>
<name>A0ABW0RZU2_9BURK</name>
<keyword evidence="2" id="KW-1185">Reference proteome</keyword>
<evidence type="ECO:0000313" key="1">
    <source>
        <dbReference type="EMBL" id="MFC5550173.1"/>
    </source>
</evidence>
<dbReference type="EMBL" id="JBHSMZ010000014">
    <property type="protein sequence ID" value="MFC5550173.1"/>
    <property type="molecule type" value="Genomic_DNA"/>
</dbReference>
<evidence type="ECO:0000313" key="2">
    <source>
        <dbReference type="Proteomes" id="UP001596086"/>
    </source>
</evidence>
<proteinExistence type="predicted"/>
<comment type="caution">
    <text evidence="1">The sequence shown here is derived from an EMBL/GenBank/DDBJ whole genome shotgun (WGS) entry which is preliminary data.</text>
</comment>